<dbReference type="OrthoDB" id="3222453at2759"/>
<evidence type="ECO:0000313" key="2">
    <source>
        <dbReference type="EMBL" id="KDQ54413.1"/>
    </source>
</evidence>
<feature type="compositionally biased region" description="Low complexity" evidence="1">
    <location>
        <begin position="393"/>
        <end position="405"/>
    </location>
</feature>
<evidence type="ECO:0000313" key="3">
    <source>
        <dbReference type="Proteomes" id="UP000027265"/>
    </source>
</evidence>
<reference evidence="3" key="1">
    <citation type="journal article" date="2014" name="Proc. Natl. Acad. Sci. U.S.A.">
        <title>Extensive sampling of basidiomycete genomes demonstrates inadequacy of the white-rot/brown-rot paradigm for wood decay fungi.</title>
        <authorList>
            <person name="Riley R."/>
            <person name="Salamov A.A."/>
            <person name="Brown D.W."/>
            <person name="Nagy L.G."/>
            <person name="Floudas D."/>
            <person name="Held B.W."/>
            <person name="Levasseur A."/>
            <person name="Lombard V."/>
            <person name="Morin E."/>
            <person name="Otillar R."/>
            <person name="Lindquist E.A."/>
            <person name="Sun H."/>
            <person name="LaButti K.M."/>
            <person name="Schmutz J."/>
            <person name="Jabbour D."/>
            <person name="Luo H."/>
            <person name="Baker S.E."/>
            <person name="Pisabarro A.G."/>
            <person name="Walton J.D."/>
            <person name="Blanchette R.A."/>
            <person name="Henrissat B."/>
            <person name="Martin F."/>
            <person name="Cullen D."/>
            <person name="Hibbett D.S."/>
            <person name="Grigoriev I.V."/>
        </authorList>
    </citation>
    <scope>NUCLEOTIDE SEQUENCE [LARGE SCALE GENOMIC DNA]</scope>
    <source>
        <strain evidence="3">MUCL 33604</strain>
    </source>
</reference>
<sequence>MAAKIYAEQLWTIGEGHALWEPHPGRQEPVTIGDVGYIRAGFLHRLFNILLPPPNPPDHRKVPQDFVQLKLPNHDINCRDDIARSGDVELLTPLGPGVFHSESVAASASGIEVSGGTDVARLNAGLSFQCTESQGAALVLMKPAYRTDVTALGEIEEYIRRHYKTWLSFANDVHGRGIQISDLLVVTGCDMTSKWAMAAFKRSAVHRYMSIGASAPGGFSAQFSHNHGWSSGRRSNEELQSTGPEPFDQCVFFRSFRLKERLLGTLAPKIIKAAARPRDLGGPSRDDGFTGGPVLSSESEVEILSDVTEDANILNPILEYILMASNVNLAIAHDYDIRPFIGKATSLVQIRSELKSHRPAVVVKDGVGSFGESQRSSNDRSKIQGPPKAPYRSSSFGGSSHEVSGYIPTQPAMFSGEARPQRSRASETITSPALNFERPGVAAEGDVDMNSEIDPRVSRVLPPRFIYSAPYELHNGPQAAQFQEPVYPHPLLFSPPSDATSSDNSSSQGRRQQDARFHCDRCPETFTRKVNLEEFILEKSHTVALPVISVSVIEATCLGTQEPGINRQKVVLIGLTLMHLIELRVL</sequence>
<feature type="compositionally biased region" description="Low complexity" evidence="1">
    <location>
        <begin position="494"/>
        <end position="507"/>
    </location>
</feature>
<organism evidence="2 3">
    <name type="scientific">Jaapia argillacea MUCL 33604</name>
    <dbReference type="NCBI Taxonomy" id="933084"/>
    <lineage>
        <taxon>Eukaryota</taxon>
        <taxon>Fungi</taxon>
        <taxon>Dikarya</taxon>
        <taxon>Basidiomycota</taxon>
        <taxon>Agaricomycotina</taxon>
        <taxon>Agaricomycetes</taxon>
        <taxon>Agaricomycetidae</taxon>
        <taxon>Jaapiales</taxon>
        <taxon>Jaapiaceae</taxon>
        <taxon>Jaapia</taxon>
    </lineage>
</organism>
<keyword evidence="3" id="KW-1185">Reference proteome</keyword>
<evidence type="ECO:0000256" key="1">
    <source>
        <dbReference type="SAM" id="MobiDB-lite"/>
    </source>
</evidence>
<dbReference type="HOGENOM" id="CLU_465438_0_0_1"/>
<protein>
    <submittedName>
        <fullName evidence="2">Uncharacterized protein</fullName>
    </submittedName>
</protein>
<feature type="region of interest" description="Disordered" evidence="1">
    <location>
        <begin position="365"/>
        <end position="449"/>
    </location>
</feature>
<dbReference type="EMBL" id="KL197729">
    <property type="protein sequence ID" value="KDQ54413.1"/>
    <property type="molecule type" value="Genomic_DNA"/>
</dbReference>
<gene>
    <name evidence="2" type="ORF">JAAARDRAFT_196750</name>
</gene>
<dbReference type="AlphaFoldDB" id="A0A067PHM8"/>
<dbReference type="InParanoid" id="A0A067PHM8"/>
<accession>A0A067PHM8</accession>
<feature type="region of interest" description="Disordered" evidence="1">
    <location>
        <begin position="491"/>
        <end position="516"/>
    </location>
</feature>
<name>A0A067PHM8_9AGAM</name>
<proteinExistence type="predicted"/>
<dbReference type="STRING" id="933084.A0A067PHM8"/>
<dbReference type="Proteomes" id="UP000027265">
    <property type="component" value="Unassembled WGS sequence"/>
</dbReference>